<dbReference type="InterPro" id="IPR016181">
    <property type="entry name" value="Acyl_CoA_acyltransferase"/>
</dbReference>
<name>A0A1H8L259_9PROT</name>
<dbReference type="GO" id="GO:0016747">
    <property type="term" value="F:acyltransferase activity, transferring groups other than amino-acyl groups"/>
    <property type="evidence" value="ECO:0007669"/>
    <property type="project" value="InterPro"/>
</dbReference>
<proteinExistence type="predicted"/>
<dbReference type="CDD" id="cd04301">
    <property type="entry name" value="NAT_SF"/>
    <property type="match status" value="1"/>
</dbReference>
<dbReference type="Proteomes" id="UP000183898">
    <property type="component" value="Unassembled WGS sequence"/>
</dbReference>
<accession>A0A1H8L259</accession>
<reference evidence="2 3" key="1">
    <citation type="submission" date="2016-10" db="EMBL/GenBank/DDBJ databases">
        <authorList>
            <person name="de Groot N.N."/>
        </authorList>
    </citation>
    <scope>NUCLEOTIDE SEQUENCE [LARGE SCALE GENOMIC DNA]</scope>
    <source>
        <strain evidence="2 3">Nl18</strain>
    </source>
</reference>
<feature type="domain" description="N-acetyltransferase" evidence="1">
    <location>
        <begin position="24"/>
        <end position="183"/>
    </location>
</feature>
<dbReference type="InterPro" id="IPR000182">
    <property type="entry name" value="GNAT_dom"/>
</dbReference>
<dbReference type="Gene3D" id="3.40.630.30">
    <property type="match status" value="1"/>
</dbReference>
<evidence type="ECO:0000313" key="3">
    <source>
        <dbReference type="Proteomes" id="UP000183898"/>
    </source>
</evidence>
<sequence length="191" mass="22422">MKKLIKWILRILFRDYQFNRIYFVDLPTSDAKFSGQMSGIETIRLVESQEQFASSLDQQIRDHAWYFGKFAYVYGIYIGNELVCVCSFWIAGHPNIPNRFSALIENEAVMVDLLTASNCRGKGYALAITRFAENDLFLKGYNRLWTWVWHSNTPSIRVFNKAGWNYSHLLLEFQLYGMRDYLRFKLPAWGG</sequence>
<keyword evidence="2" id="KW-0808">Transferase</keyword>
<dbReference type="AlphaFoldDB" id="A0A1H8L259"/>
<dbReference type="Pfam" id="PF00583">
    <property type="entry name" value="Acetyltransf_1"/>
    <property type="match status" value="1"/>
</dbReference>
<evidence type="ECO:0000313" key="2">
    <source>
        <dbReference type="EMBL" id="SEN98916.1"/>
    </source>
</evidence>
<evidence type="ECO:0000259" key="1">
    <source>
        <dbReference type="PROSITE" id="PS51186"/>
    </source>
</evidence>
<dbReference type="PROSITE" id="PS51186">
    <property type="entry name" value="GNAT"/>
    <property type="match status" value="1"/>
</dbReference>
<protein>
    <submittedName>
        <fullName evidence="2">Protein N-acetyltransferase, RimJ/RimL family</fullName>
    </submittedName>
</protein>
<dbReference type="SUPFAM" id="SSF55729">
    <property type="entry name" value="Acyl-CoA N-acyltransferases (Nat)"/>
    <property type="match status" value="1"/>
</dbReference>
<dbReference type="EMBL" id="FOCT01000009">
    <property type="protein sequence ID" value="SEN98916.1"/>
    <property type="molecule type" value="Genomic_DNA"/>
</dbReference>
<organism evidence="2 3">
    <name type="scientific">Nitrosospira multiformis</name>
    <dbReference type="NCBI Taxonomy" id="1231"/>
    <lineage>
        <taxon>Bacteria</taxon>
        <taxon>Pseudomonadati</taxon>
        <taxon>Pseudomonadota</taxon>
        <taxon>Betaproteobacteria</taxon>
        <taxon>Nitrosomonadales</taxon>
        <taxon>Nitrosomonadaceae</taxon>
        <taxon>Nitrosospira</taxon>
    </lineage>
</organism>
<dbReference type="RefSeq" id="WP_074747318.1">
    <property type="nucleotide sequence ID" value="NZ_FOCT01000009.1"/>
</dbReference>
<gene>
    <name evidence="2" type="ORF">SAMN05216404_109146</name>
</gene>